<organism evidence="3 4">
    <name type="scientific">Actinomycetospora endophytica</name>
    <dbReference type="NCBI Taxonomy" id="2291215"/>
    <lineage>
        <taxon>Bacteria</taxon>
        <taxon>Bacillati</taxon>
        <taxon>Actinomycetota</taxon>
        <taxon>Actinomycetes</taxon>
        <taxon>Pseudonocardiales</taxon>
        <taxon>Pseudonocardiaceae</taxon>
        <taxon>Actinomycetospora</taxon>
    </lineage>
</organism>
<gene>
    <name evidence="3" type="ORF">LQ327_19415</name>
</gene>
<feature type="region of interest" description="Disordered" evidence="1">
    <location>
        <begin position="334"/>
        <end position="655"/>
    </location>
</feature>
<feature type="compositionally biased region" description="Basic and acidic residues" evidence="1">
    <location>
        <begin position="344"/>
        <end position="353"/>
    </location>
</feature>
<feature type="compositionally biased region" description="Basic and acidic residues" evidence="1">
    <location>
        <begin position="635"/>
        <end position="646"/>
    </location>
</feature>
<reference evidence="3 4" key="1">
    <citation type="submission" date="2021-11" db="EMBL/GenBank/DDBJ databases">
        <title>Draft genome sequence of Actinomycetospora sp. SF1 isolated from the rhizosphere soil.</title>
        <authorList>
            <person name="Duangmal K."/>
            <person name="Chantavorakit T."/>
        </authorList>
    </citation>
    <scope>NUCLEOTIDE SEQUENCE [LARGE SCALE GENOMIC DNA]</scope>
    <source>
        <strain evidence="3 4">TBRC 5722</strain>
    </source>
</reference>
<keyword evidence="2" id="KW-0472">Membrane</keyword>
<evidence type="ECO:0000313" key="3">
    <source>
        <dbReference type="EMBL" id="MCD2195542.1"/>
    </source>
</evidence>
<accession>A0ABS8PBB1</accession>
<keyword evidence="2" id="KW-0812">Transmembrane</keyword>
<feature type="compositionally biased region" description="Low complexity" evidence="1">
    <location>
        <begin position="111"/>
        <end position="121"/>
    </location>
</feature>
<feature type="transmembrane region" description="Helical" evidence="2">
    <location>
        <begin position="77"/>
        <end position="101"/>
    </location>
</feature>
<keyword evidence="4" id="KW-1185">Reference proteome</keyword>
<dbReference type="Proteomes" id="UP001199469">
    <property type="component" value="Unassembled WGS sequence"/>
</dbReference>
<feature type="transmembrane region" description="Helical" evidence="2">
    <location>
        <begin position="39"/>
        <end position="65"/>
    </location>
</feature>
<sequence>MLDSGLRFAFAFLPAGVAIVVGLVLAVQRRRVLPAVSTPAIGGLALLLVAVLLSASTVVVLPALLSSGSTPETVYTASSLIGILTALLNVLGWVLLLMALFRRLPATAPTAVSAPTPAAGTPAPPAPAAPAWQQPPGDDAPTGRHALLDERGQQVVAQEGVRLSPRATAIGGGAAAAGVAGGLAASGEGDSDHAGHAEEMPTEAVPIIGHPRTTTGSDAAVAGDAVPGDAAPDDEAVPVAEDGPAGVAEAAVGGVPTGASTEAEGPAAESAPAAGSASAAGSAPGSTGVPTAGSAGAGSGPGHGALAGAAGIAGAAGAAGLTGAAAVAGSGAADAAVGGTPAGHDPEETRDPTRAGSGPAGRAADDDAATETLHRPGATAPGPTPAVTEQASEPGAAGVDEAAVGGTPAVAADPPPDPSPVSVDEGALGGVPTHAADEPGEGSDAHDPSRHAAADDDLPAGDSSVRAPDAARSDRQAGATAQSAAPGDDLFRPASAAPTGPTAESAGASPTAPGATRPGGPSHAAPAATSAGGPAAVPAGTPTTPPGNGLGTPRPDTGEIASTVSRAAGTPVAEEGVGGTPTSASETSEAPASEAPASGSEAGEPDPAERSGVVNRAKAQVAGWFEPVTGSGDGGFDRPEEAREEPPSNGHHQGG</sequence>
<feature type="transmembrane region" description="Helical" evidence="2">
    <location>
        <begin position="6"/>
        <end position="27"/>
    </location>
</feature>
<proteinExistence type="predicted"/>
<feature type="compositionally biased region" description="Low complexity" evidence="1">
    <location>
        <begin position="218"/>
        <end position="230"/>
    </location>
</feature>
<protein>
    <submittedName>
        <fullName evidence="3">Uncharacterized protein</fullName>
    </submittedName>
</protein>
<feature type="compositionally biased region" description="Low complexity" evidence="1">
    <location>
        <begin position="395"/>
        <end position="412"/>
    </location>
</feature>
<keyword evidence="2" id="KW-1133">Transmembrane helix</keyword>
<feature type="compositionally biased region" description="Low complexity" evidence="1">
    <location>
        <begin position="237"/>
        <end position="294"/>
    </location>
</feature>
<feature type="compositionally biased region" description="Low complexity" evidence="1">
    <location>
        <begin position="580"/>
        <end position="602"/>
    </location>
</feature>
<feature type="compositionally biased region" description="Basic and acidic residues" evidence="1">
    <location>
        <begin position="443"/>
        <end position="454"/>
    </location>
</feature>
<comment type="caution">
    <text evidence="3">The sequence shown here is derived from an EMBL/GenBank/DDBJ whole genome shotgun (WGS) entry which is preliminary data.</text>
</comment>
<feature type="compositionally biased region" description="Low complexity" evidence="1">
    <location>
        <begin position="501"/>
        <end position="542"/>
    </location>
</feature>
<feature type="region of interest" description="Disordered" evidence="1">
    <location>
        <begin position="111"/>
        <end position="145"/>
    </location>
</feature>
<dbReference type="EMBL" id="JAJNDB010000004">
    <property type="protein sequence ID" value="MCD2195542.1"/>
    <property type="molecule type" value="Genomic_DNA"/>
</dbReference>
<name>A0ABS8PBB1_9PSEU</name>
<feature type="compositionally biased region" description="Low complexity" evidence="1">
    <location>
        <begin position="129"/>
        <end position="140"/>
    </location>
</feature>
<evidence type="ECO:0000256" key="2">
    <source>
        <dbReference type="SAM" id="Phobius"/>
    </source>
</evidence>
<evidence type="ECO:0000256" key="1">
    <source>
        <dbReference type="SAM" id="MobiDB-lite"/>
    </source>
</evidence>
<evidence type="ECO:0000313" key="4">
    <source>
        <dbReference type="Proteomes" id="UP001199469"/>
    </source>
</evidence>
<dbReference type="RefSeq" id="WP_230736734.1">
    <property type="nucleotide sequence ID" value="NZ_JAJNDB010000004.1"/>
</dbReference>
<feature type="region of interest" description="Disordered" evidence="1">
    <location>
        <begin position="207"/>
        <end position="300"/>
    </location>
</feature>